<dbReference type="SUPFAM" id="SSF55816">
    <property type="entry name" value="5'-nucleotidase (syn. UDP-sugar hydrolase), C-terminal domain"/>
    <property type="match status" value="1"/>
</dbReference>
<dbReference type="InterPro" id="IPR029052">
    <property type="entry name" value="Metallo-depent_PP-like"/>
</dbReference>
<dbReference type="InterPro" id="IPR006179">
    <property type="entry name" value="5_nucleotidase/apyrase"/>
</dbReference>
<keyword evidence="3" id="KW-0547">Nucleotide-binding</keyword>
<protein>
    <submittedName>
        <fullName evidence="7">5'-nucleotidase</fullName>
    </submittedName>
</protein>
<gene>
    <name evidence="7" type="ORF">SAMN05421771_1493</name>
</gene>
<evidence type="ECO:0000256" key="4">
    <source>
        <dbReference type="SAM" id="MobiDB-lite"/>
    </source>
</evidence>
<dbReference type="GO" id="GO:0008253">
    <property type="term" value="F:5'-nucleotidase activity"/>
    <property type="evidence" value="ECO:0007669"/>
    <property type="project" value="TreeGrafter"/>
</dbReference>
<sequence>MGVPLVMDWTRSAVMAAVFLAANGLGAQAHPVSVQVLAINDLHGNLEPPRGNDGRVNGVAAGGTEYLATHLKNAEKENPNSIVVAGGDLFGASPLLSALSEEKPAIEAIEAMHVAVTALGNHELDHGPDVLLERLKGAKIEYLAANVVREKSFMPSTTVRTVGGVKIGFIGEILEDAPSVIAAQSIRGMKFLEESRVANEAAAKLERQGVHTIVLLIHEGGFQHPEGGAPVDPNGCVHFKGEIADLAEKLSPSIKVVISAHTHANYNCQIAGHTVTSAGAYGRLFTKLNLSIDPKTDQLLSVNATNVVVTRDVEKDAEQTAIIAKYKPVVDQVSRRPEGSITAAISRKARSSDGESESGESQMGDVIADAQLAATSAPDKGGAVIAFMNSGGIRAELPGPARDVSFGELYAVQPFGNHLTVHTMTGAALKRLLEGQFAGSGNAQIMQVSDGFTYQYRTHAAPGEHIVPGSVKLNGKPIGDTDVLRIEASDFMAGGPAFHEATDGMIGPVDVDALVEYFKAHSPVAPGPQNRIVRVD</sequence>
<feature type="signal peptide" evidence="3">
    <location>
        <begin position="1"/>
        <end position="29"/>
    </location>
</feature>
<organism evidence="7 8">
    <name type="scientific">Granulicella pectinivorans</name>
    <dbReference type="NCBI Taxonomy" id="474950"/>
    <lineage>
        <taxon>Bacteria</taxon>
        <taxon>Pseudomonadati</taxon>
        <taxon>Acidobacteriota</taxon>
        <taxon>Terriglobia</taxon>
        <taxon>Terriglobales</taxon>
        <taxon>Acidobacteriaceae</taxon>
        <taxon>Granulicella</taxon>
    </lineage>
</organism>
<evidence type="ECO:0000256" key="1">
    <source>
        <dbReference type="ARBA" id="ARBA00006654"/>
    </source>
</evidence>
<dbReference type="GO" id="GO:0030288">
    <property type="term" value="C:outer membrane-bounded periplasmic space"/>
    <property type="evidence" value="ECO:0007669"/>
    <property type="project" value="TreeGrafter"/>
</dbReference>
<keyword evidence="2 3" id="KW-0732">Signal</keyword>
<dbReference type="GO" id="GO:0009166">
    <property type="term" value="P:nucleotide catabolic process"/>
    <property type="evidence" value="ECO:0007669"/>
    <property type="project" value="InterPro"/>
</dbReference>
<evidence type="ECO:0000259" key="6">
    <source>
        <dbReference type="Pfam" id="PF02872"/>
    </source>
</evidence>
<evidence type="ECO:0000256" key="3">
    <source>
        <dbReference type="RuleBase" id="RU362119"/>
    </source>
</evidence>
<feature type="region of interest" description="Disordered" evidence="4">
    <location>
        <begin position="341"/>
        <end position="362"/>
    </location>
</feature>
<dbReference type="InterPro" id="IPR036907">
    <property type="entry name" value="5'-Nucleotdase_C_sf"/>
</dbReference>
<dbReference type="STRING" id="474950.SAMN05421771_1493"/>
<name>A0A1I6LYN0_9BACT</name>
<dbReference type="InterPro" id="IPR006146">
    <property type="entry name" value="5'-Nucleotdase_CS"/>
</dbReference>
<dbReference type="Proteomes" id="UP000199024">
    <property type="component" value="Unassembled WGS sequence"/>
</dbReference>
<keyword evidence="8" id="KW-1185">Reference proteome</keyword>
<accession>A0A1I6LYN0</accession>
<dbReference type="Gene3D" id="3.60.21.10">
    <property type="match status" value="1"/>
</dbReference>
<comment type="similarity">
    <text evidence="1 3">Belongs to the 5'-nucleotidase family.</text>
</comment>
<dbReference type="InterPro" id="IPR008334">
    <property type="entry name" value="5'-Nucleotdase_C"/>
</dbReference>
<evidence type="ECO:0000256" key="2">
    <source>
        <dbReference type="ARBA" id="ARBA00022729"/>
    </source>
</evidence>
<dbReference type="PANTHER" id="PTHR11575">
    <property type="entry name" value="5'-NUCLEOTIDASE-RELATED"/>
    <property type="match status" value="1"/>
</dbReference>
<evidence type="ECO:0000313" key="8">
    <source>
        <dbReference type="Proteomes" id="UP000199024"/>
    </source>
</evidence>
<dbReference type="AlphaFoldDB" id="A0A1I6LYN0"/>
<evidence type="ECO:0000259" key="5">
    <source>
        <dbReference type="Pfam" id="PF00149"/>
    </source>
</evidence>
<dbReference type="Pfam" id="PF00149">
    <property type="entry name" value="Metallophos"/>
    <property type="match status" value="1"/>
</dbReference>
<dbReference type="PROSITE" id="PS00785">
    <property type="entry name" value="5_NUCLEOTIDASE_1"/>
    <property type="match status" value="1"/>
</dbReference>
<dbReference type="GO" id="GO:0008768">
    <property type="term" value="F:UDP-sugar diphosphatase activity"/>
    <property type="evidence" value="ECO:0007669"/>
    <property type="project" value="TreeGrafter"/>
</dbReference>
<dbReference type="PANTHER" id="PTHR11575:SF24">
    <property type="entry name" value="5'-NUCLEOTIDASE"/>
    <property type="match status" value="1"/>
</dbReference>
<reference evidence="7 8" key="1">
    <citation type="submission" date="2016-10" db="EMBL/GenBank/DDBJ databases">
        <authorList>
            <person name="de Groot N.N."/>
        </authorList>
    </citation>
    <scope>NUCLEOTIDE SEQUENCE [LARGE SCALE GENOMIC DNA]</scope>
    <source>
        <strain evidence="7 8">DSM 21001</strain>
    </source>
</reference>
<feature type="chain" id="PRO_5011331617" evidence="3">
    <location>
        <begin position="30"/>
        <end position="536"/>
    </location>
</feature>
<dbReference type="Gene3D" id="3.90.780.10">
    <property type="entry name" value="5'-Nucleotidase, C-terminal domain"/>
    <property type="match status" value="1"/>
</dbReference>
<dbReference type="Pfam" id="PF02872">
    <property type="entry name" value="5_nucleotid_C"/>
    <property type="match status" value="1"/>
</dbReference>
<dbReference type="InterPro" id="IPR004843">
    <property type="entry name" value="Calcineurin-like_PHP"/>
</dbReference>
<feature type="domain" description="5'-Nucleotidase C-terminal" evidence="6">
    <location>
        <begin position="354"/>
        <end position="495"/>
    </location>
</feature>
<keyword evidence="3" id="KW-0378">Hydrolase</keyword>
<dbReference type="PRINTS" id="PR01607">
    <property type="entry name" value="APYRASEFAMLY"/>
</dbReference>
<evidence type="ECO:0000313" key="7">
    <source>
        <dbReference type="EMBL" id="SFS08508.1"/>
    </source>
</evidence>
<dbReference type="EMBL" id="FOZL01000001">
    <property type="protein sequence ID" value="SFS08508.1"/>
    <property type="molecule type" value="Genomic_DNA"/>
</dbReference>
<feature type="domain" description="Calcineurin-like phosphoesterase" evidence="5">
    <location>
        <begin position="36"/>
        <end position="264"/>
    </location>
</feature>
<dbReference type="GO" id="GO:0000166">
    <property type="term" value="F:nucleotide binding"/>
    <property type="evidence" value="ECO:0007669"/>
    <property type="project" value="UniProtKB-KW"/>
</dbReference>
<dbReference type="GO" id="GO:0046872">
    <property type="term" value="F:metal ion binding"/>
    <property type="evidence" value="ECO:0007669"/>
    <property type="project" value="InterPro"/>
</dbReference>
<dbReference type="SUPFAM" id="SSF56300">
    <property type="entry name" value="Metallo-dependent phosphatases"/>
    <property type="match status" value="1"/>
</dbReference>
<proteinExistence type="inferred from homology"/>